<gene>
    <name evidence="2" type="ORF">QYT958_LOCUS46244</name>
</gene>
<sequence>FREQDESHREQKQELKRKYDVTEETNNEDVACSSTDDSSK</sequence>
<dbReference type="EMBL" id="CAJOBR010081280">
    <property type="protein sequence ID" value="CAF5123959.1"/>
    <property type="molecule type" value="Genomic_DNA"/>
</dbReference>
<comment type="caution">
    <text evidence="2">The sequence shown here is derived from an EMBL/GenBank/DDBJ whole genome shotgun (WGS) entry which is preliminary data.</text>
</comment>
<evidence type="ECO:0000256" key="1">
    <source>
        <dbReference type="SAM" id="MobiDB-lite"/>
    </source>
</evidence>
<evidence type="ECO:0000313" key="2">
    <source>
        <dbReference type="EMBL" id="CAF5123959.1"/>
    </source>
</evidence>
<organism evidence="2 3">
    <name type="scientific">Rotaria socialis</name>
    <dbReference type="NCBI Taxonomy" id="392032"/>
    <lineage>
        <taxon>Eukaryota</taxon>
        <taxon>Metazoa</taxon>
        <taxon>Spiralia</taxon>
        <taxon>Gnathifera</taxon>
        <taxon>Rotifera</taxon>
        <taxon>Eurotatoria</taxon>
        <taxon>Bdelloidea</taxon>
        <taxon>Philodinida</taxon>
        <taxon>Philodinidae</taxon>
        <taxon>Rotaria</taxon>
    </lineage>
</organism>
<feature type="non-terminal residue" evidence="2">
    <location>
        <position position="1"/>
    </location>
</feature>
<feature type="compositionally biased region" description="Basic and acidic residues" evidence="1">
    <location>
        <begin position="1"/>
        <end position="21"/>
    </location>
</feature>
<proteinExistence type="predicted"/>
<feature type="region of interest" description="Disordered" evidence="1">
    <location>
        <begin position="1"/>
        <end position="40"/>
    </location>
</feature>
<reference evidence="2" key="1">
    <citation type="submission" date="2021-02" db="EMBL/GenBank/DDBJ databases">
        <authorList>
            <person name="Nowell W R."/>
        </authorList>
    </citation>
    <scope>NUCLEOTIDE SEQUENCE</scope>
</reference>
<dbReference type="AlphaFoldDB" id="A0A822F896"/>
<accession>A0A822F896</accession>
<protein>
    <submittedName>
        <fullName evidence="2">Uncharacterized protein</fullName>
    </submittedName>
</protein>
<dbReference type="Proteomes" id="UP000663848">
    <property type="component" value="Unassembled WGS sequence"/>
</dbReference>
<name>A0A822F896_9BILA</name>
<evidence type="ECO:0000313" key="3">
    <source>
        <dbReference type="Proteomes" id="UP000663848"/>
    </source>
</evidence>